<dbReference type="InterPro" id="IPR032816">
    <property type="entry name" value="VTT_dom"/>
</dbReference>
<protein>
    <recommendedName>
        <fullName evidence="8">VTT domain-containing protein</fullName>
    </recommendedName>
</protein>
<comment type="subcellular location">
    <subcellularLocation>
        <location evidence="1">Cell membrane</location>
        <topology evidence="1">Multi-pass membrane protein</topology>
    </subcellularLocation>
</comment>
<keyword evidence="5 7" id="KW-1133">Transmembrane helix</keyword>
<feature type="transmembrane region" description="Helical" evidence="7">
    <location>
        <begin position="58"/>
        <end position="81"/>
    </location>
</feature>
<name>W7J4V3_9PSEU</name>
<comment type="similarity">
    <text evidence="2">Belongs to the DedA family.</text>
</comment>
<evidence type="ECO:0000256" key="1">
    <source>
        <dbReference type="ARBA" id="ARBA00004651"/>
    </source>
</evidence>
<evidence type="ECO:0000259" key="8">
    <source>
        <dbReference type="Pfam" id="PF09335"/>
    </source>
</evidence>
<reference evidence="9 10" key="1">
    <citation type="journal article" date="2014" name="Genome Announc.">
        <title>Draft Genome Sequence of the Antitrypanosomally Active Sponge-Associated Bacterium Actinokineospora sp. Strain EG49.</title>
        <authorList>
            <person name="Harjes J."/>
            <person name="Ryu T."/>
            <person name="Abdelmohsen U.R."/>
            <person name="Moitinho-Silva L."/>
            <person name="Horn H."/>
            <person name="Ravasi T."/>
            <person name="Hentschel U."/>
        </authorList>
    </citation>
    <scope>NUCLEOTIDE SEQUENCE [LARGE SCALE GENOMIC DNA]</scope>
    <source>
        <strain evidence="9 10">EG49</strain>
    </source>
</reference>
<evidence type="ECO:0000256" key="3">
    <source>
        <dbReference type="ARBA" id="ARBA00022475"/>
    </source>
</evidence>
<comment type="caution">
    <text evidence="9">The sequence shown here is derived from an EMBL/GenBank/DDBJ whole genome shotgun (WGS) entry which is preliminary data.</text>
</comment>
<dbReference type="AlphaFoldDB" id="W7J4V3"/>
<evidence type="ECO:0000256" key="4">
    <source>
        <dbReference type="ARBA" id="ARBA00022692"/>
    </source>
</evidence>
<evidence type="ECO:0000256" key="7">
    <source>
        <dbReference type="SAM" id="Phobius"/>
    </source>
</evidence>
<dbReference type="InterPro" id="IPR051311">
    <property type="entry name" value="DedA_domain"/>
</dbReference>
<dbReference type="GO" id="GO:0005886">
    <property type="term" value="C:plasma membrane"/>
    <property type="evidence" value="ECO:0007669"/>
    <property type="project" value="UniProtKB-SubCell"/>
</dbReference>
<gene>
    <name evidence="9" type="ORF">UO65_3610</name>
</gene>
<evidence type="ECO:0000313" key="10">
    <source>
        <dbReference type="Proteomes" id="UP000019277"/>
    </source>
</evidence>
<feature type="domain" description="VTT" evidence="8">
    <location>
        <begin position="40"/>
        <end position="167"/>
    </location>
</feature>
<organism evidence="9 10">
    <name type="scientific">Actinokineospora spheciospongiae</name>
    <dbReference type="NCBI Taxonomy" id="909613"/>
    <lineage>
        <taxon>Bacteria</taxon>
        <taxon>Bacillati</taxon>
        <taxon>Actinomycetota</taxon>
        <taxon>Actinomycetes</taxon>
        <taxon>Pseudonocardiales</taxon>
        <taxon>Pseudonocardiaceae</taxon>
        <taxon>Actinokineospora</taxon>
    </lineage>
</organism>
<dbReference type="STRING" id="909613.UO65_3610"/>
<dbReference type="Pfam" id="PF09335">
    <property type="entry name" value="VTT_dom"/>
    <property type="match status" value="1"/>
</dbReference>
<dbReference type="PANTHER" id="PTHR42709">
    <property type="entry name" value="ALKALINE PHOSPHATASE LIKE PROTEIN"/>
    <property type="match status" value="1"/>
</dbReference>
<feature type="transmembrane region" description="Helical" evidence="7">
    <location>
        <begin position="147"/>
        <end position="170"/>
    </location>
</feature>
<dbReference type="eggNOG" id="COG0586">
    <property type="taxonomic scope" value="Bacteria"/>
</dbReference>
<sequence length="207" mass="22148">MQSTTTEPGGLAGWALGVMDVLGAPGAGLLIAAENLFPPLPSEVFLPLAGFAAGQGRISLASALFFTTLGSVVGALALYWLGARLGTDRLRALAGKIPLFRVSDVDRTEAFFRRHGGVAVFFGRMLPVFRSLISIPAGVSRMPLWRFVALTTAGSLLWNSLFVVAGYLLGENWDRMEGFASVFEYLVIGLAVAAVVWFTVKRLRARG</sequence>
<keyword evidence="4 7" id="KW-0812">Transmembrane</keyword>
<evidence type="ECO:0000256" key="5">
    <source>
        <dbReference type="ARBA" id="ARBA00022989"/>
    </source>
</evidence>
<evidence type="ECO:0000256" key="6">
    <source>
        <dbReference type="ARBA" id="ARBA00023136"/>
    </source>
</evidence>
<proteinExistence type="inferred from homology"/>
<keyword evidence="3" id="KW-1003">Cell membrane</keyword>
<dbReference type="RefSeq" id="WP_035283901.1">
    <property type="nucleotide sequence ID" value="NZ_AYXG01000130.1"/>
</dbReference>
<evidence type="ECO:0000313" key="9">
    <source>
        <dbReference type="EMBL" id="EWC61129.1"/>
    </source>
</evidence>
<dbReference type="PANTHER" id="PTHR42709:SF6">
    <property type="entry name" value="UNDECAPRENYL PHOSPHATE TRANSPORTER A"/>
    <property type="match status" value="1"/>
</dbReference>
<keyword evidence="6 7" id="KW-0472">Membrane</keyword>
<evidence type="ECO:0000256" key="2">
    <source>
        <dbReference type="ARBA" id="ARBA00010792"/>
    </source>
</evidence>
<dbReference type="Proteomes" id="UP000019277">
    <property type="component" value="Unassembled WGS sequence"/>
</dbReference>
<feature type="transmembrane region" description="Helical" evidence="7">
    <location>
        <begin position="12"/>
        <end position="33"/>
    </location>
</feature>
<keyword evidence="10" id="KW-1185">Reference proteome</keyword>
<accession>W7J4V3</accession>
<dbReference type="PATRIC" id="fig|909613.9.peg.3611"/>
<dbReference type="EMBL" id="AYXG01000130">
    <property type="protein sequence ID" value="EWC61129.1"/>
    <property type="molecule type" value="Genomic_DNA"/>
</dbReference>
<feature type="transmembrane region" description="Helical" evidence="7">
    <location>
        <begin position="182"/>
        <end position="200"/>
    </location>
</feature>